<keyword evidence="8" id="KW-1185">Reference proteome</keyword>
<dbReference type="Pfam" id="PF14666">
    <property type="entry name" value="RICTOR_M"/>
    <property type="match status" value="1"/>
</dbReference>
<dbReference type="InterPro" id="IPR028267">
    <property type="entry name" value="Pianissimo_N"/>
</dbReference>
<dbReference type="GO" id="GO:0043539">
    <property type="term" value="F:protein serine/threonine kinase activator activity"/>
    <property type="evidence" value="ECO:0007669"/>
    <property type="project" value="TreeGrafter"/>
</dbReference>
<dbReference type="SMART" id="SM01310">
    <property type="entry name" value="RICTOR_V"/>
    <property type="match status" value="1"/>
</dbReference>
<evidence type="ECO:0000259" key="5">
    <source>
        <dbReference type="SMART" id="SM01310"/>
    </source>
</evidence>
<dbReference type="Pfam" id="PF14668">
    <property type="entry name" value="RICTOR_V"/>
    <property type="match status" value="1"/>
</dbReference>
<dbReference type="Proteomes" id="UP000663829">
    <property type="component" value="Unassembled WGS sequence"/>
</dbReference>
<dbReference type="EMBL" id="CAJNOQ010000140">
    <property type="protein sequence ID" value="CAF0763160.1"/>
    <property type="molecule type" value="Genomic_DNA"/>
</dbReference>
<evidence type="ECO:0000256" key="1">
    <source>
        <dbReference type="ARBA" id="ARBA00008878"/>
    </source>
</evidence>
<dbReference type="PANTHER" id="PTHR13298:SF11">
    <property type="entry name" value="RAPAMYCIN-INSENSITIVE COMPANION OF MTOR"/>
    <property type="match status" value="1"/>
</dbReference>
<dbReference type="GO" id="GO:0038203">
    <property type="term" value="P:TORC2 signaling"/>
    <property type="evidence" value="ECO:0007669"/>
    <property type="project" value="TreeGrafter"/>
</dbReference>
<sequence length="1668" mass="190294">MFTSVCHQVLLQSSPFHDSTRKPLSTLLNDMTHYVATYNLEVDDESIVFGLQLLLLNDNERIRAAALRAFRFSIHRLSIIEKFLEYRLDYLVARSLIIDSRQSSTRENRERFEAYKLVRRLFHLYPTRFPLSFIYAMDSLIKYSSQAGDNRKNKPNVQSQQQQSIIRQDQMVKCSLELLCEIALYNPHILHDCSTFHTMLRYITDYDQEELIESVIYAVLHAVDRFSVNDNSEPTVVEAMDLSIQGPGWIFIDEGMQKRHNLIKNIFSELVAVFSLCEKGVMKTADRRGMTPTIYENLRFKEVDKNQQLKSCSIALKAVLRSWIGFTAFCQSSNSSVRLLVNCLLVQSEPMKMCIIDLFHDLLNLDIPPICDNYESALKSTYPVYNLTNAEEGFTYVAMEGSCKLPRLSSTRPNLLDSHMALMLLTFIDAGFIEAISEVASSDNTILAIRATLLMANFIWLCNEHLPEEQSFLLLPLIMDIAIADDDSVKRSFARETVLNINALFEWKQRTKNTYSFQLAQMIEHAHQSQFNNLNQTNYNRNMLTNILAPDDLLSAEKLDNCLKDTYTSQTNDFRLWNWDLILSLLKVFFKQVEQVQGDLYERFLNQLCNFFKPEQNEFCDIKLTDSLSSITCRNLLAFADLLAYARSSQNDIKYIASNIVRTLLTSISNALQQSINAIKDGGIRPIISDHDLKSTNSVYYYLFIGRLSGTSIGMEAIIECDIFKHLTDMVTSGDEFTTSVVVALSAFNYYADSPCRHFLLQAINSPCTALRLYTTSLLRIILRCNTKEFGQWGIDVLCSKLSDPNQGVILEAVRVLDEALEDKQLVYMFLKQWQAFTFMKNEPILSSYYHLAGGRLCSLHFELNDVKHDYQLKMIKDELEHWDNYFNSHYVTLMENVLFSSYSGGVLLTNDYFERRKSYSTCGQKRKIIDALVLPHIYRQICFNYEGFLYLRANSNLEKYCRDLKQNKTNCVSLSETKYIKEVLWALAHTASTDIGYQWFMEKDLIPDFLRFAEECQNLSVRGTAFYAISLIALTPDGAVTLKNYGWETYRVRSHSVPLNNALTDSYQRRMSTRLNTLPSSLSNQAHKSFSMQVTSPSPLATSASSSTSTLSSKRPSLSIEIPGIPSDLLSSSPLVLTNAYLDNMDVKSKRSNTVPSTIPMNTISEKTDVRHIVIAEESSVPPSPLTNSAAFVLEPNAIVCFNDGLNSDLNNPTRVVVPLRRCHSMARELYPLSSYTRDSGIYSTGTGYITTATGTGSISIPLDDIDFSRSPSYASYQTAPSTEAQATESLPLERFRPRSKSAHQSLVYRQSQKLQKVPEVIQALKAPTTRGGNTESAQTDELFRSRLLRCNFLLKPDAAGYEYMRYVQKVSHGTYSQITKNKEIKPTTTTARKKDMQTRRRVNSLLSVDGSSFSSGNNDHIQTPILHFHHQFTSSFYKRIYEHEEQTVSNEDNESKYSELRDMDDADEDENTCYRGLAVPVDIRQVVELSDGYNLPVETWTDLVRSRASTNADCIRSRSNTNATNNSDDSGEFIPIMSSPVIIDHRSRVCMVCTNSPHDDINISSQFGFNEIKSLASRMIAGIHIEEVEKKLLSWKESSPLIFDDICLYSEICRILSSSSVRVTAQRFLHDLFSDCQFQNFRQRRLHQHSETIEEIDDDDDDDDDE</sequence>
<dbReference type="InterPro" id="IPR016024">
    <property type="entry name" value="ARM-type_fold"/>
</dbReference>
<organism evidence="6 8">
    <name type="scientific">Didymodactylos carnosus</name>
    <dbReference type="NCBI Taxonomy" id="1234261"/>
    <lineage>
        <taxon>Eukaryota</taxon>
        <taxon>Metazoa</taxon>
        <taxon>Spiralia</taxon>
        <taxon>Gnathifera</taxon>
        <taxon>Rotifera</taxon>
        <taxon>Eurotatoria</taxon>
        <taxon>Bdelloidea</taxon>
        <taxon>Philodinida</taxon>
        <taxon>Philodinidae</taxon>
        <taxon>Didymodactylos</taxon>
    </lineage>
</organism>
<dbReference type="SMART" id="SM01307">
    <property type="entry name" value="RICTOR_M"/>
    <property type="match status" value="1"/>
</dbReference>
<evidence type="ECO:0000259" key="4">
    <source>
        <dbReference type="SMART" id="SM01308"/>
    </source>
</evidence>
<evidence type="ECO:0000313" key="7">
    <source>
        <dbReference type="EMBL" id="CAF3544273.1"/>
    </source>
</evidence>
<protein>
    <recommendedName>
        <fullName evidence="9">Rapamycin-insensitive companion of mTOR</fullName>
    </recommendedName>
</protein>
<dbReference type="InterPro" id="IPR028268">
    <property type="entry name" value="Pianissimo_fam"/>
</dbReference>
<evidence type="ECO:0008006" key="9">
    <source>
        <dbReference type="Google" id="ProtNLM"/>
    </source>
</evidence>
<dbReference type="Proteomes" id="UP000681722">
    <property type="component" value="Unassembled WGS sequence"/>
</dbReference>
<dbReference type="SMART" id="SM01308">
    <property type="entry name" value="RICTOR_N"/>
    <property type="match status" value="1"/>
</dbReference>
<dbReference type="GO" id="GO:0051897">
    <property type="term" value="P:positive regulation of phosphatidylinositol 3-kinase/protein kinase B signal transduction"/>
    <property type="evidence" value="ECO:0007669"/>
    <property type="project" value="TreeGrafter"/>
</dbReference>
<dbReference type="InterPro" id="IPR029453">
    <property type="entry name" value="Rictor_IV"/>
</dbReference>
<dbReference type="PANTHER" id="PTHR13298">
    <property type="entry name" value="CYTOSOLIC REGULATOR PIANISSIMO"/>
    <property type="match status" value="1"/>
</dbReference>
<reference evidence="6" key="1">
    <citation type="submission" date="2021-02" db="EMBL/GenBank/DDBJ databases">
        <authorList>
            <person name="Nowell W R."/>
        </authorList>
    </citation>
    <scope>NUCLEOTIDE SEQUENCE</scope>
</reference>
<dbReference type="SUPFAM" id="SSF48371">
    <property type="entry name" value="ARM repeat"/>
    <property type="match status" value="1"/>
</dbReference>
<evidence type="ECO:0000313" key="8">
    <source>
        <dbReference type="Proteomes" id="UP000663829"/>
    </source>
</evidence>
<feature type="domain" description="Rapamycin-insensitive companion of mTOR" evidence="5">
    <location>
        <begin position="978"/>
        <end position="1050"/>
    </location>
</feature>
<dbReference type="OrthoDB" id="271111at2759"/>
<evidence type="ECO:0000313" key="6">
    <source>
        <dbReference type="EMBL" id="CAF0763160.1"/>
    </source>
</evidence>
<feature type="domain" description="Rapamycin-insensitive companion of mTOR N-terminal" evidence="4">
    <location>
        <begin position="25"/>
        <end position="467"/>
    </location>
</feature>
<feature type="region of interest" description="Disordered" evidence="2">
    <location>
        <begin position="1094"/>
        <end position="1115"/>
    </location>
</feature>
<dbReference type="Pfam" id="PF14664">
    <property type="entry name" value="RICTOR_N"/>
    <property type="match status" value="1"/>
</dbReference>
<evidence type="ECO:0000256" key="2">
    <source>
        <dbReference type="SAM" id="MobiDB-lite"/>
    </source>
</evidence>
<feature type="compositionally biased region" description="Low complexity" evidence="2">
    <location>
        <begin position="1096"/>
        <end position="1115"/>
    </location>
</feature>
<dbReference type="GO" id="GO:0031932">
    <property type="term" value="C:TORC2 complex"/>
    <property type="evidence" value="ECO:0007669"/>
    <property type="project" value="InterPro"/>
</dbReference>
<gene>
    <name evidence="6" type="ORF">GPM918_LOCUS1504</name>
    <name evidence="7" type="ORF">SRO942_LOCUS1504</name>
</gene>
<dbReference type="EMBL" id="CAJOBC010000140">
    <property type="protein sequence ID" value="CAF3544273.1"/>
    <property type="molecule type" value="Genomic_DNA"/>
</dbReference>
<evidence type="ECO:0000259" key="3">
    <source>
        <dbReference type="SMART" id="SM01307"/>
    </source>
</evidence>
<dbReference type="Pfam" id="PF14663">
    <property type="entry name" value="RasGEF_N_2"/>
    <property type="match status" value="1"/>
</dbReference>
<name>A0A813Q7P6_9BILA</name>
<comment type="caution">
    <text evidence="6">The sequence shown here is derived from an EMBL/GenBank/DDBJ whole genome shotgun (WGS) entry which is preliminary data.</text>
</comment>
<dbReference type="InterPro" id="IPR029451">
    <property type="entry name" value="RICTOR_M"/>
</dbReference>
<proteinExistence type="inferred from homology"/>
<accession>A0A813Q7P6</accession>
<dbReference type="SMART" id="SM01303">
    <property type="entry name" value="RasGEF_N_2"/>
    <property type="match status" value="1"/>
</dbReference>
<feature type="domain" description="Rapamycin-insensitive companion of mTOR middle" evidence="3">
    <location>
        <begin position="554"/>
        <end position="785"/>
    </location>
</feature>
<dbReference type="InterPro" id="IPR029452">
    <property type="entry name" value="RICTOR_V"/>
</dbReference>
<comment type="similarity">
    <text evidence="1">Belongs to the RICTOR family.</text>
</comment>